<evidence type="ECO:0000256" key="1">
    <source>
        <dbReference type="SAM" id="MobiDB-lite"/>
    </source>
</evidence>
<evidence type="ECO:0000313" key="3">
    <source>
        <dbReference type="Proteomes" id="UP000198211"/>
    </source>
</evidence>
<dbReference type="EMBL" id="NBNE01014737">
    <property type="protein sequence ID" value="OWY94208.1"/>
    <property type="molecule type" value="Genomic_DNA"/>
</dbReference>
<feature type="compositionally biased region" description="Basic and acidic residues" evidence="1">
    <location>
        <begin position="180"/>
        <end position="212"/>
    </location>
</feature>
<evidence type="ECO:0000313" key="2">
    <source>
        <dbReference type="EMBL" id="OWY94208.1"/>
    </source>
</evidence>
<comment type="caution">
    <text evidence="2">The sequence shown here is derived from an EMBL/GenBank/DDBJ whole genome shotgun (WGS) entry which is preliminary data.</text>
</comment>
<accession>A0A225UMM3</accession>
<reference evidence="3" key="1">
    <citation type="submission" date="2017-03" db="EMBL/GenBank/DDBJ databases">
        <title>Phytopthora megakarya and P. palmivora, two closely related causual agents of cacao black pod achieved similar genome size and gene model numbers by different mechanisms.</title>
        <authorList>
            <person name="Ali S."/>
            <person name="Shao J."/>
            <person name="Larry D.J."/>
            <person name="Kronmiller B."/>
            <person name="Shen D."/>
            <person name="Strem M.D."/>
            <person name="Melnick R.L."/>
            <person name="Guiltinan M.J."/>
            <person name="Tyler B.M."/>
            <person name="Meinhardt L.W."/>
            <person name="Bailey B.A."/>
        </authorList>
    </citation>
    <scope>NUCLEOTIDE SEQUENCE [LARGE SCALE GENOMIC DNA]</scope>
    <source>
        <strain evidence="3">zdho120</strain>
    </source>
</reference>
<sequence length="255" mass="27891">MTEEDIKVLVSWMEIPPNRESIYGSDKNTTIGGKPKEHAATVGELREKFRETQKLELGTGMGLTPSELERGISLPAKVEKLCPCYHRIKVVISDCSNIKPHSTLELGSVVSPSDGDLLVHEGAVPGLRVQAIADEFAKDEAGSADFFKANSDTASSVTTVLPNPIGAPGKKASKKTMLTTKEKTLGQTEEKPQPPEKKPTPPSAHETHEKQAALKQQTLDDFEERRTARKQAGLLELIRQNKTLEEIAVLMKMAE</sequence>
<gene>
    <name evidence="2" type="ORF">PHMEG_00036132</name>
</gene>
<protein>
    <submittedName>
        <fullName evidence="2">Uncharacterized protein</fullName>
    </submittedName>
</protein>
<dbReference type="OrthoDB" id="126000at2759"/>
<name>A0A225UMM3_9STRA</name>
<dbReference type="AlphaFoldDB" id="A0A225UMM3"/>
<feature type="region of interest" description="Disordered" evidence="1">
    <location>
        <begin position="157"/>
        <end position="225"/>
    </location>
</feature>
<dbReference type="Proteomes" id="UP000198211">
    <property type="component" value="Unassembled WGS sequence"/>
</dbReference>
<organism evidence="2 3">
    <name type="scientific">Phytophthora megakarya</name>
    <dbReference type="NCBI Taxonomy" id="4795"/>
    <lineage>
        <taxon>Eukaryota</taxon>
        <taxon>Sar</taxon>
        <taxon>Stramenopiles</taxon>
        <taxon>Oomycota</taxon>
        <taxon>Peronosporomycetes</taxon>
        <taxon>Peronosporales</taxon>
        <taxon>Peronosporaceae</taxon>
        <taxon>Phytophthora</taxon>
    </lineage>
</organism>
<proteinExistence type="predicted"/>
<keyword evidence="3" id="KW-1185">Reference proteome</keyword>